<name>A0A8W8MYR1_MAGGI</name>
<evidence type="ECO:0000313" key="3">
    <source>
        <dbReference type="Proteomes" id="UP000005408"/>
    </source>
</evidence>
<protein>
    <submittedName>
        <fullName evidence="2">Uncharacterized protein</fullName>
    </submittedName>
</protein>
<feature type="compositionally biased region" description="Polar residues" evidence="1">
    <location>
        <begin position="1"/>
        <end position="20"/>
    </location>
</feature>
<dbReference type="AlphaFoldDB" id="A0A8W8MYR1"/>
<keyword evidence="3" id="KW-1185">Reference proteome</keyword>
<organism evidence="2 3">
    <name type="scientific">Magallana gigas</name>
    <name type="common">Pacific oyster</name>
    <name type="synonym">Crassostrea gigas</name>
    <dbReference type="NCBI Taxonomy" id="29159"/>
    <lineage>
        <taxon>Eukaryota</taxon>
        <taxon>Metazoa</taxon>
        <taxon>Spiralia</taxon>
        <taxon>Lophotrochozoa</taxon>
        <taxon>Mollusca</taxon>
        <taxon>Bivalvia</taxon>
        <taxon>Autobranchia</taxon>
        <taxon>Pteriomorphia</taxon>
        <taxon>Ostreida</taxon>
        <taxon>Ostreoidea</taxon>
        <taxon>Ostreidae</taxon>
        <taxon>Magallana</taxon>
    </lineage>
</organism>
<proteinExistence type="predicted"/>
<feature type="region of interest" description="Disordered" evidence="1">
    <location>
        <begin position="1"/>
        <end position="26"/>
    </location>
</feature>
<dbReference type="Proteomes" id="UP000005408">
    <property type="component" value="Unassembled WGS sequence"/>
</dbReference>
<evidence type="ECO:0000313" key="2">
    <source>
        <dbReference type="EnsemblMetazoa" id="G3910.1:cds"/>
    </source>
</evidence>
<reference evidence="2" key="1">
    <citation type="submission" date="2022-08" db="UniProtKB">
        <authorList>
            <consortium name="EnsemblMetazoa"/>
        </authorList>
    </citation>
    <scope>IDENTIFICATION</scope>
    <source>
        <strain evidence="2">05x7-T-G4-1.051#20</strain>
    </source>
</reference>
<sequence length="247" mass="28055">MVSTHQKFTFPRQVQHNRSSLADPRSDSGFARYPNICGTLYQNPNLYSKFQMLRWNILQHCGPASGPYKSLINADVLLGLVISREHCVRILNLYMLSGLPKVQNLLKQRTQFKPLNGSMNHISLTAEELDCSLLDNTNLAENSRKRFFDKVILGLNVDDNVQDQVYVTKKEREEKNLISNKTKSEIADTISSLLGNIPIPDLKNSLQTDFTKMMPVAKVKKCDLLKFHDVVLEACSQQDGLFLPMDL</sequence>
<dbReference type="EnsemblMetazoa" id="G3910.1">
    <property type="protein sequence ID" value="G3910.1:cds"/>
    <property type="gene ID" value="G3910"/>
</dbReference>
<evidence type="ECO:0000256" key="1">
    <source>
        <dbReference type="SAM" id="MobiDB-lite"/>
    </source>
</evidence>
<accession>A0A8W8MYR1</accession>